<feature type="transmembrane region" description="Helical" evidence="2">
    <location>
        <begin position="396"/>
        <end position="416"/>
    </location>
</feature>
<sequence length="544" mass="61717">MKTGLRQSMTWLHTWIGLILCWLMYFMFVTGTTGYFDEEIDQYLTPEVAHHETATDKQRFISAINYAQTNAMDAPEWFIDLEAKRGGLLTRLFYRTPSTEDGSPATSNNVLIDPRSGESVEDIARKTAGGQTLYRMHWRLHYINTDFSYYLIGVITLFMFIGVVSGIIIHRKIFTDFFTFRAQGNGKGWLDIHNLVSVSSLPFQLMISYSGLIFMITTFLPLIAFGSLGFDQNAARDIYQKLYPQIKVERSGIKATMLDAETLYQKLQEKVDIAQISSLRIKAPGDENAKVVAHIADNIYGARATLKYVFNANTGEFIETQDRATNPAMLFNKIMLELHEGLFADIELRWLYFLAGTLGCCMMATGAIYYVRKRKIKVKPGQAIPKSLRNIESTNIAVVIGLLASVAMFFNANRLLPLDMENRGEWEVHVMFITWLGCFIHAYFRPSEKAWMEQTFFAGLCCLMLPIINVITLDKHVFSSLASGNWLFASVDLFFIACAGIFFYIAARMKNKAITVQTPNKKVAQQRSPKPRVSQPALTRTMGQ</sequence>
<feature type="transmembrane region" description="Helical" evidence="2">
    <location>
        <begin position="428"/>
        <end position="444"/>
    </location>
</feature>
<dbReference type="RefSeq" id="WP_189767780.1">
    <property type="nucleotide sequence ID" value="NZ_BNCK01000002.1"/>
</dbReference>
<feature type="transmembrane region" description="Helical" evidence="2">
    <location>
        <begin position="147"/>
        <end position="169"/>
    </location>
</feature>
<dbReference type="Proteomes" id="UP000623842">
    <property type="component" value="Unassembled WGS sequence"/>
</dbReference>
<reference evidence="3" key="2">
    <citation type="submission" date="2020-09" db="EMBL/GenBank/DDBJ databases">
        <authorList>
            <person name="Sun Q."/>
            <person name="Kim S."/>
        </authorList>
    </citation>
    <scope>NUCLEOTIDE SEQUENCE</scope>
    <source>
        <strain evidence="3">KCTC 42731</strain>
    </source>
</reference>
<evidence type="ECO:0000313" key="3">
    <source>
        <dbReference type="EMBL" id="GHF84134.1"/>
    </source>
</evidence>
<organism evidence="3 4">
    <name type="scientific">Thalassotalea marina</name>
    <dbReference type="NCBI Taxonomy" id="1673741"/>
    <lineage>
        <taxon>Bacteria</taxon>
        <taxon>Pseudomonadati</taxon>
        <taxon>Pseudomonadota</taxon>
        <taxon>Gammaproteobacteria</taxon>
        <taxon>Alteromonadales</taxon>
        <taxon>Colwelliaceae</taxon>
        <taxon>Thalassotalea</taxon>
    </lineage>
</organism>
<keyword evidence="4" id="KW-1185">Reference proteome</keyword>
<proteinExistence type="predicted"/>
<gene>
    <name evidence="3" type="ORF">GCM10017161_09400</name>
</gene>
<dbReference type="EMBL" id="BNCK01000002">
    <property type="protein sequence ID" value="GHF84134.1"/>
    <property type="molecule type" value="Genomic_DNA"/>
</dbReference>
<feature type="transmembrane region" description="Helical" evidence="2">
    <location>
        <begin position="12"/>
        <end position="36"/>
    </location>
</feature>
<comment type="caution">
    <text evidence="3">The sequence shown here is derived from an EMBL/GenBank/DDBJ whole genome shotgun (WGS) entry which is preliminary data.</text>
</comment>
<keyword evidence="2" id="KW-0472">Membrane</keyword>
<reference evidence="3" key="1">
    <citation type="journal article" date="2014" name="Int. J. Syst. Evol. Microbiol.">
        <title>Complete genome sequence of Corynebacterium casei LMG S-19264T (=DSM 44701T), isolated from a smear-ripened cheese.</title>
        <authorList>
            <consortium name="US DOE Joint Genome Institute (JGI-PGF)"/>
            <person name="Walter F."/>
            <person name="Albersmeier A."/>
            <person name="Kalinowski J."/>
            <person name="Ruckert C."/>
        </authorList>
    </citation>
    <scope>NUCLEOTIDE SEQUENCE</scope>
    <source>
        <strain evidence="3">KCTC 42731</strain>
    </source>
</reference>
<feature type="transmembrane region" description="Helical" evidence="2">
    <location>
        <begin position="485"/>
        <end position="507"/>
    </location>
</feature>
<evidence type="ECO:0000256" key="2">
    <source>
        <dbReference type="SAM" id="Phobius"/>
    </source>
</evidence>
<keyword evidence="2" id="KW-1133">Transmembrane helix</keyword>
<dbReference type="PANTHER" id="PTHR34219">
    <property type="entry name" value="IRON-REGULATED INNER MEMBRANE PROTEIN-RELATED"/>
    <property type="match status" value="1"/>
</dbReference>
<dbReference type="AlphaFoldDB" id="A0A919BET8"/>
<dbReference type="InterPro" id="IPR005625">
    <property type="entry name" value="PepSY-ass_TM"/>
</dbReference>
<feature type="region of interest" description="Disordered" evidence="1">
    <location>
        <begin position="525"/>
        <end position="544"/>
    </location>
</feature>
<dbReference type="PANTHER" id="PTHR34219:SF4">
    <property type="entry name" value="PEPSY DOMAIN-CONTAINING PROTEIN"/>
    <property type="match status" value="1"/>
</dbReference>
<name>A0A919BET8_9GAMM</name>
<feature type="transmembrane region" description="Helical" evidence="2">
    <location>
        <begin position="350"/>
        <end position="371"/>
    </location>
</feature>
<evidence type="ECO:0000313" key="4">
    <source>
        <dbReference type="Proteomes" id="UP000623842"/>
    </source>
</evidence>
<accession>A0A919BET8</accession>
<keyword evidence="2" id="KW-0812">Transmembrane</keyword>
<feature type="transmembrane region" description="Helical" evidence="2">
    <location>
        <begin position="209"/>
        <end position="230"/>
    </location>
</feature>
<dbReference type="Pfam" id="PF03929">
    <property type="entry name" value="PepSY_TM"/>
    <property type="match status" value="1"/>
</dbReference>
<evidence type="ECO:0000256" key="1">
    <source>
        <dbReference type="SAM" id="MobiDB-lite"/>
    </source>
</evidence>
<feature type="transmembrane region" description="Helical" evidence="2">
    <location>
        <begin position="456"/>
        <end position="473"/>
    </location>
</feature>
<protein>
    <submittedName>
        <fullName evidence="3">Membrane protein</fullName>
    </submittedName>
</protein>